<organism evidence="1 2">
    <name type="scientific">Forsythia ovata</name>
    <dbReference type="NCBI Taxonomy" id="205694"/>
    <lineage>
        <taxon>Eukaryota</taxon>
        <taxon>Viridiplantae</taxon>
        <taxon>Streptophyta</taxon>
        <taxon>Embryophyta</taxon>
        <taxon>Tracheophyta</taxon>
        <taxon>Spermatophyta</taxon>
        <taxon>Magnoliopsida</taxon>
        <taxon>eudicotyledons</taxon>
        <taxon>Gunneridae</taxon>
        <taxon>Pentapetalae</taxon>
        <taxon>asterids</taxon>
        <taxon>lamiids</taxon>
        <taxon>Lamiales</taxon>
        <taxon>Oleaceae</taxon>
        <taxon>Forsythieae</taxon>
        <taxon>Forsythia</taxon>
    </lineage>
</organism>
<dbReference type="Proteomes" id="UP001604277">
    <property type="component" value="Unassembled WGS sequence"/>
</dbReference>
<evidence type="ECO:0000313" key="2">
    <source>
        <dbReference type="Proteomes" id="UP001604277"/>
    </source>
</evidence>
<name>A0ABD1SM20_9LAMI</name>
<sequence>MEEALSTPQLRAGPLLQNNGKIKTLFGSCSELWRTASFGSRERQQKLSELKGAGKTEESKTMDLMVASGDKMELVIDCNQQIALLMQLLQIKQIACKQSARKQIALFAMQLANTADCKQSAGKIALQICYTCRLQQICISICWCRLLHQQN</sequence>
<proteinExistence type="predicted"/>
<protein>
    <submittedName>
        <fullName evidence="1">Uncharacterized protein</fullName>
    </submittedName>
</protein>
<gene>
    <name evidence="1" type="ORF">Fot_35618</name>
</gene>
<keyword evidence="2" id="KW-1185">Reference proteome</keyword>
<evidence type="ECO:0000313" key="1">
    <source>
        <dbReference type="EMBL" id="KAL2501770.1"/>
    </source>
</evidence>
<dbReference type="AlphaFoldDB" id="A0ABD1SM20"/>
<dbReference type="EMBL" id="JBFOLJ010000010">
    <property type="protein sequence ID" value="KAL2501770.1"/>
    <property type="molecule type" value="Genomic_DNA"/>
</dbReference>
<reference evidence="2" key="1">
    <citation type="submission" date="2024-07" db="EMBL/GenBank/DDBJ databases">
        <title>Two chromosome-level genome assemblies of Korean endemic species Abeliophyllum distichum and Forsythia ovata (Oleaceae).</title>
        <authorList>
            <person name="Jang H."/>
        </authorList>
    </citation>
    <scope>NUCLEOTIDE SEQUENCE [LARGE SCALE GENOMIC DNA]</scope>
</reference>
<accession>A0ABD1SM20</accession>
<comment type="caution">
    <text evidence="1">The sequence shown here is derived from an EMBL/GenBank/DDBJ whole genome shotgun (WGS) entry which is preliminary data.</text>
</comment>